<feature type="transmembrane region" description="Helical" evidence="2">
    <location>
        <begin position="180"/>
        <end position="207"/>
    </location>
</feature>
<dbReference type="PANTHER" id="PTHR31600">
    <property type="entry name" value="TINY MACROCYSTS PROTEIN B-RELATED"/>
    <property type="match status" value="1"/>
</dbReference>
<feature type="transmembrane region" description="Helical" evidence="2">
    <location>
        <begin position="12"/>
        <end position="34"/>
    </location>
</feature>
<feature type="transmembrane region" description="Helical" evidence="2">
    <location>
        <begin position="111"/>
        <end position="135"/>
    </location>
</feature>
<name>A0A150G738_GONPE</name>
<feature type="compositionally biased region" description="Basic and acidic residues" evidence="1">
    <location>
        <begin position="1381"/>
        <end position="1394"/>
    </location>
</feature>
<gene>
    <name evidence="4" type="ORF">GPECTOR_52g60</name>
</gene>
<dbReference type="Pfam" id="PF25474">
    <property type="entry name" value="TPR_TmcB"/>
    <property type="match status" value="1"/>
</dbReference>
<comment type="caution">
    <text evidence="4">The sequence shown here is derived from an EMBL/GenBank/DDBJ whole genome shotgun (WGS) entry which is preliminary data.</text>
</comment>
<reference evidence="5" key="1">
    <citation type="journal article" date="2016" name="Nat. Commun.">
        <title>The Gonium pectorale genome demonstrates co-option of cell cycle regulation during the evolution of multicellularity.</title>
        <authorList>
            <person name="Hanschen E.R."/>
            <person name="Marriage T.N."/>
            <person name="Ferris P.J."/>
            <person name="Hamaji T."/>
            <person name="Toyoda A."/>
            <person name="Fujiyama A."/>
            <person name="Neme R."/>
            <person name="Noguchi H."/>
            <person name="Minakuchi Y."/>
            <person name="Suzuki M."/>
            <person name="Kawai-Toyooka H."/>
            <person name="Smith D.R."/>
            <person name="Sparks H."/>
            <person name="Anderson J."/>
            <person name="Bakaric R."/>
            <person name="Luria V."/>
            <person name="Karger A."/>
            <person name="Kirschner M.W."/>
            <person name="Durand P.M."/>
            <person name="Michod R.E."/>
            <person name="Nozaki H."/>
            <person name="Olson B.J."/>
        </authorList>
    </citation>
    <scope>NUCLEOTIDE SEQUENCE [LARGE SCALE GENOMIC DNA]</scope>
    <source>
        <strain evidence="5">NIES-2863</strain>
    </source>
</reference>
<keyword evidence="5" id="KW-1185">Reference proteome</keyword>
<feature type="region of interest" description="Disordered" evidence="1">
    <location>
        <begin position="1281"/>
        <end position="1317"/>
    </location>
</feature>
<dbReference type="PANTHER" id="PTHR31600:SF2">
    <property type="entry name" value="GAMETE ENRICHED GENE 10 PROTEIN-RELATED"/>
    <property type="match status" value="1"/>
</dbReference>
<dbReference type="InterPro" id="IPR000014">
    <property type="entry name" value="PAS"/>
</dbReference>
<dbReference type="Gene3D" id="3.30.450.20">
    <property type="entry name" value="PAS domain"/>
    <property type="match status" value="1"/>
</dbReference>
<dbReference type="Proteomes" id="UP000075714">
    <property type="component" value="Unassembled WGS sequence"/>
</dbReference>
<dbReference type="InterPro" id="IPR057352">
    <property type="entry name" value="TPR_TmcB/C"/>
</dbReference>
<feature type="domain" description="PAS" evidence="3">
    <location>
        <begin position="966"/>
        <end position="1036"/>
    </location>
</feature>
<evidence type="ECO:0000313" key="5">
    <source>
        <dbReference type="Proteomes" id="UP000075714"/>
    </source>
</evidence>
<feature type="compositionally biased region" description="Low complexity" evidence="1">
    <location>
        <begin position="1456"/>
        <end position="1472"/>
    </location>
</feature>
<dbReference type="OrthoDB" id="533766at2759"/>
<feature type="region of interest" description="Disordered" evidence="1">
    <location>
        <begin position="2168"/>
        <end position="2200"/>
    </location>
</feature>
<feature type="transmembrane region" description="Helical" evidence="2">
    <location>
        <begin position="2108"/>
        <end position="2134"/>
    </location>
</feature>
<evidence type="ECO:0000256" key="1">
    <source>
        <dbReference type="SAM" id="MobiDB-lite"/>
    </source>
</evidence>
<feature type="region of interest" description="Disordered" evidence="1">
    <location>
        <begin position="1367"/>
        <end position="1472"/>
    </location>
</feature>
<feature type="transmembrane region" description="Helical" evidence="2">
    <location>
        <begin position="1683"/>
        <end position="1708"/>
    </location>
</feature>
<evidence type="ECO:0000256" key="2">
    <source>
        <dbReference type="SAM" id="Phobius"/>
    </source>
</evidence>
<keyword evidence="2" id="KW-0812">Transmembrane</keyword>
<keyword evidence="2" id="KW-1133">Transmembrane helix</keyword>
<feature type="transmembrane region" description="Helical" evidence="2">
    <location>
        <begin position="147"/>
        <end position="168"/>
    </location>
</feature>
<feature type="transmembrane region" description="Helical" evidence="2">
    <location>
        <begin position="1894"/>
        <end position="1913"/>
    </location>
</feature>
<dbReference type="EMBL" id="LSYV01000053">
    <property type="protein sequence ID" value="KXZ45662.1"/>
    <property type="molecule type" value="Genomic_DNA"/>
</dbReference>
<accession>A0A150G738</accession>
<feature type="transmembrane region" description="Helical" evidence="2">
    <location>
        <begin position="1501"/>
        <end position="1523"/>
    </location>
</feature>
<protein>
    <recommendedName>
        <fullName evidence="3">PAS domain-containing protein</fullName>
    </recommendedName>
</protein>
<dbReference type="InterPro" id="IPR052994">
    <property type="entry name" value="Tiny_macrocysts_regulators"/>
</dbReference>
<dbReference type="STRING" id="33097.A0A150G738"/>
<dbReference type="Pfam" id="PF13426">
    <property type="entry name" value="PAS_9"/>
    <property type="match status" value="1"/>
</dbReference>
<feature type="region of interest" description="Disordered" evidence="1">
    <location>
        <begin position="1137"/>
        <end position="1158"/>
    </location>
</feature>
<feature type="region of interest" description="Disordered" evidence="1">
    <location>
        <begin position="1788"/>
        <end position="1824"/>
    </location>
</feature>
<proteinExistence type="predicted"/>
<keyword evidence="2" id="KW-0472">Membrane</keyword>
<feature type="transmembrane region" description="Helical" evidence="2">
    <location>
        <begin position="79"/>
        <end position="99"/>
    </location>
</feature>
<feature type="compositionally biased region" description="Gly residues" evidence="1">
    <location>
        <begin position="1788"/>
        <end position="1805"/>
    </location>
</feature>
<evidence type="ECO:0000259" key="3">
    <source>
        <dbReference type="SMART" id="SM00091"/>
    </source>
</evidence>
<organism evidence="4 5">
    <name type="scientific">Gonium pectorale</name>
    <name type="common">Green alga</name>
    <dbReference type="NCBI Taxonomy" id="33097"/>
    <lineage>
        <taxon>Eukaryota</taxon>
        <taxon>Viridiplantae</taxon>
        <taxon>Chlorophyta</taxon>
        <taxon>core chlorophytes</taxon>
        <taxon>Chlorophyceae</taxon>
        <taxon>CS clade</taxon>
        <taxon>Chlamydomonadales</taxon>
        <taxon>Volvocaceae</taxon>
        <taxon>Gonium</taxon>
    </lineage>
</organism>
<dbReference type="SMART" id="SM00091">
    <property type="entry name" value="PAS"/>
    <property type="match status" value="3"/>
</dbReference>
<feature type="compositionally biased region" description="Pro residues" evidence="1">
    <location>
        <begin position="1145"/>
        <end position="1156"/>
    </location>
</feature>
<sequence length="2213" mass="238083">MGPLVRGYGAYLAVLYAMVVLLAINVAMCVWVAWCFKERKFPVVWPIQLGISCRYNGPDKPHMHFDMFPEYSCAKAPHLFHAVVSAISLVVFVVIALLLNMSEVLLTLVDVFIGYKTVAACVYMGLSLALAYQYIRWNPNLVGWMNYLKSGVSTMIVWCSGMLMLLVFHPGVKAAGVADWQFVITIVMLSGMGPAFLVGGFMSWFMIRHKTKTSLHDLAANFMIDVLGVSQSGNNRVEDAGKLNPGLMCRFIMFVRQQQATQKAAGKTANEGISMDLLGYVEYQRKQRMVIRLHREALQAMCNFWKLLDVHRVSFMHLSKALGKIESSAQAAYRVVLQSYGNNPKLVRLYGRFLQTVKNDPWAANEYFQEADRLEETKDGDSNGPLLPDGTPLGRMDDMATAVLVINATGEIQMANKQTYLTFGYKRGTLEGKPMSTLLAPHYTKWLSSQLAGLVAASGLAAVTLGAQEERTSAGREALVVGMHYDRMAFRVKLSLNKASGVGEDSTFIALLEPVNPARGVSTIWVAQNGTIAACDPSFLSTFGWKASEVNGANITAFVSVPALTLATAEGLEDIEEADRMSGRNFGESPSDVVSRILVEARATIKAEKFGRGGIQCYVAHKYDSAPSGCLLSVMQSDAADSALVHEMHVRLLSGDPEQLLVANRKGLLVHVSCELAVFLTDAHAVAPGKARRYSMDQQAAAAASGGLGHAPVITQFGVAAPGHTRPRIGTVAPAQDLLSGYTLSDFLPSPWKEMHLKFLKASKGFGTGWRWQSSTSRGQFSCRKGGPSGPTLEMRTANGKPLYMRVSVSTSDVSGELTHVVRMARSSLDTALAERRVRLSISPDGQISSVRGGAPSQLFGIETSQILGRGLWEIIDGFENGLDGESSLSGPRMLSAVTKRTVATPGISWRVRVVPPRGRARTPKDKALMADLDAVTRTSASRLAVLQMHIEAAQANAAADRGPSLFVDLWPATTVSGVLELDAGGRITAVLEERTRPAGLLFGVSCQALVGSTLRDVVALPPGRTLPGDLLTLHSAKKSSLKSGKKEASVKVGPVHVLQGMHVDGRPLALEVQVVGKPGPLQPATAILRMHVAPMVPSLFSSAPGDAMNRYSTNMRTAALNQPSDKLLRAGSFRAWPTEVDGPSQPPPATPPAPPGVEEADIAVAARGAAGNGKEGPVDPWEALEKEIMNSPSSAHVPTPSVLGSRRPTITPDADNAMASAAVIASAADVVPCLASQPAIEEPPCLGTPPFGGSDGLPVPNAAAGKAAALAARSKLAGLVKGTDGDPANPSLSRGSERLRPRAGSSRFASMQFEQDRPSSRLLSGLGHVLPGVASVDENAHDDEILQGAAELLTLPEDAADQLRGDMGLQSLPDSNADSEADKPAQKENKGSERISTWVASRGALYQNSVPHGDHGAPIQGSAGQGPNTDDPAGKSNPGLRAEPGGYEDDDARSEGGASAASGQSAGTIGAENGRRFRKLAKLMNSSQAQQVQNRLRTHALVTVAILAVIHIVCFALVIIAIKKQRDAMLQLGRNVEAVRYMQIIMTDVRSLDIISRNKSIPTLYTAADAPDMINRIADNAYQVKIRLNDILEGNNKDGSPVLNLMFYQPFREALTRFYAMAVNIVQYHSEWVQQGINVASTTPGQYLLKAGPDLYSEFRKTTDALLYQTVDSVHAVDNLQLVFLGIEGCAVSFVAACYLAYLLRAVAAQRMSLYRCFLLIPVGLTRVLASQNTALVLDEDDEDEIDDDAEKAEAMTLDAGEDAVTTGPTRRRRATLNITESGGMYGGGTENGYGSARPGGGAGRPSANGIVSPTRGDLSAERRMSDRALRHRNSESMAVTSGCLGSFKLFLRRMLRWRSSGGVSPLMSGAGGAGASFNASGKRTLKDDSYETAMMLLPFIVWSALVIAFYVTAVVQMKGMVEVVAIHSVVNRISARTFQSVFFSQELANVEDPSQLAARRAGLARVMKLARDAWLTLQLGRHAYKAGGNETEVFPLVKEGLAHATPELADLFYGAGKCHRQQAHLPCPGPEYRYYQITHTGLDSMMAQFFMAITSMASKKSLVPDGLAEEHFDYIYNVGTRDLVDGTIKMRLLHYDLIVQLFQGILLLHIILFLLLWIIFLGFIVLLLNPLLKRAVKERRRIAELMSQLPLELDVERLIARALGTATNANGGGPGGGPPTVHIRSRRRVASTSAQRDESGMITLRHGHAAT</sequence>
<evidence type="ECO:0000313" key="4">
    <source>
        <dbReference type="EMBL" id="KXZ45662.1"/>
    </source>
</evidence>
<feature type="domain" description="PAS" evidence="3">
    <location>
        <begin position="506"/>
        <end position="577"/>
    </location>
</feature>
<feature type="domain" description="PAS" evidence="3">
    <location>
        <begin position="390"/>
        <end position="456"/>
    </location>
</feature>